<evidence type="ECO:0008006" key="3">
    <source>
        <dbReference type="Google" id="ProtNLM"/>
    </source>
</evidence>
<gene>
    <name evidence="1" type="ORF">EG346_05095</name>
</gene>
<sequence length="128" mass="14324">MSLKSTSAFISAIRLFSHPDGTSAFETGKIPTLKPMNTTTFWASTVTEEWEKKKHAAPRRQYVVTLKGSILFKVSDGSTFQIEPGIILLAEDVEGEGHSWEIVNGQEWERLYIPIADGADDFFIQDSE</sequence>
<keyword evidence="2" id="KW-1185">Reference proteome</keyword>
<reference evidence="2" key="1">
    <citation type="submission" date="2018-11" db="EMBL/GenBank/DDBJ databases">
        <title>Proposal to divide the Flavobacteriaceae and reorganize its genera based on Amino Acid Identity values calculated from whole genome sequences.</title>
        <authorList>
            <person name="Nicholson A.C."/>
            <person name="Gulvik C.A."/>
            <person name="Whitney A.M."/>
            <person name="Humrighouse B.W."/>
            <person name="Bell M."/>
            <person name="Holmes B."/>
            <person name="Steigerwalt A.G."/>
            <person name="Villarma A."/>
            <person name="Sheth M."/>
            <person name="Batra D."/>
            <person name="Pryor J."/>
            <person name="Bernardet J.-F."/>
            <person name="Hugo C."/>
            <person name="Kampfer P."/>
            <person name="Newman J."/>
            <person name="McQuiston J.R."/>
        </authorList>
    </citation>
    <scope>NUCLEOTIDE SEQUENCE [LARGE SCALE GENOMIC DNA]</scope>
    <source>
        <strain evidence="2">G0188</strain>
    </source>
</reference>
<dbReference type="KEGG" id="ccau:EG346_05095"/>
<proteinExistence type="predicted"/>
<organism evidence="1 2">
    <name type="scientific">Chryseobacterium carnipullorum</name>
    <dbReference type="NCBI Taxonomy" id="1124835"/>
    <lineage>
        <taxon>Bacteria</taxon>
        <taxon>Pseudomonadati</taxon>
        <taxon>Bacteroidota</taxon>
        <taxon>Flavobacteriia</taxon>
        <taxon>Flavobacteriales</taxon>
        <taxon>Weeksellaceae</taxon>
        <taxon>Chryseobacterium group</taxon>
        <taxon>Chryseobacterium</taxon>
    </lineage>
</organism>
<protein>
    <recommendedName>
        <fullName evidence="3">Cupin domain-containing protein</fullName>
    </recommendedName>
</protein>
<evidence type="ECO:0000313" key="1">
    <source>
        <dbReference type="EMBL" id="AZA47601.1"/>
    </source>
</evidence>
<name>A0A3G6LWG0_CHRCU</name>
<dbReference type="AlphaFoldDB" id="A0A3G6LWG0"/>
<dbReference type="OrthoDB" id="4205621at2"/>
<evidence type="ECO:0000313" key="2">
    <source>
        <dbReference type="Proteomes" id="UP000273270"/>
    </source>
</evidence>
<accession>A0A3G6LWG0</accession>
<dbReference type="Proteomes" id="UP000273270">
    <property type="component" value="Chromosome"/>
</dbReference>
<dbReference type="EMBL" id="CP033920">
    <property type="protein sequence ID" value="AZA47601.1"/>
    <property type="molecule type" value="Genomic_DNA"/>
</dbReference>